<reference evidence="1" key="1">
    <citation type="submission" date="2018-05" db="EMBL/GenBank/DDBJ databases">
        <authorList>
            <person name="Lanie J.A."/>
            <person name="Ng W.-L."/>
            <person name="Kazmierczak K.M."/>
            <person name="Andrzejewski T.M."/>
            <person name="Davidsen T.M."/>
            <person name="Wayne K.J."/>
            <person name="Tettelin H."/>
            <person name="Glass J.I."/>
            <person name="Rusch D."/>
            <person name="Podicherti R."/>
            <person name="Tsui H.-C.T."/>
            <person name="Winkler M.E."/>
        </authorList>
    </citation>
    <scope>NUCLEOTIDE SEQUENCE</scope>
</reference>
<dbReference type="EMBL" id="UINC01111405">
    <property type="protein sequence ID" value="SVC79596.1"/>
    <property type="molecule type" value="Genomic_DNA"/>
</dbReference>
<name>A0A382Q2D9_9ZZZZ</name>
<dbReference type="AlphaFoldDB" id="A0A382Q2D9"/>
<evidence type="ECO:0000313" key="1">
    <source>
        <dbReference type="EMBL" id="SVC79596.1"/>
    </source>
</evidence>
<protein>
    <submittedName>
        <fullName evidence="1">Uncharacterized protein</fullName>
    </submittedName>
</protein>
<feature type="non-terminal residue" evidence="1">
    <location>
        <position position="23"/>
    </location>
</feature>
<gene>
    <name evidence="1" type="ORF">METZ01_LOCUS332450</name>
</gene>
<sequence length="23" mass="2586">MPKMDDLVIGTIQSIFGNSWFAD</sequence>
<proteinExistence type="predicted"/>
<accession>A0A382Q2D9</accession>
<organism evidence="1">
    <name type="scientific">marine metagenome</name>
    <dbReference type="NCBI Taxonomy" id="408172"/>
    <lineage>
        <taxon>unclassified sequences</taxon>
        <taxon>metagenomes</taxon>
        <taxon>ecological metagenomes</taxon>
    </lineage>
</organism>